<evidence type="ECO:0000313" key="2">
    <source>
        <dbReference type="Proteomes" id="UP000295600"/>
    </source>
</evidence>
<dbReference type="Gene3D" id="1.10.3680.10">
    <property type="entry name" value="TerB-like"/>
    <property type="match status" value="1"/>
</dbReference>
<name>A0A4R2LMJ6_9BACE</name>
<proteinExistence type="predicted"/>
<protein>
    <recommendedName>
        <fullName evidence="3">TerB family tellurite resistance protein</fullName>
    </recommendedName>
</protein>
<dbReference type="EMBL" id="SLXB01000004">
    <property type="protein sequence ID" value="TCO94915.1"/>
    <property type="molecule type" value="Genomic_DNA"/>
</dbReference>
<reference evidence="1 2" key="1">
    <citation type="submission" date="2019-03" db="EMBL/GenBank/DDBJ databases">
        <title>Genomic Encyclopedia of Type Strains, Phase IV (KMG-IV): sequencing the most valuable type-strain genomes for metagenomic binning, comparative biology and taxonomic classification.</title>
        <authorList>
            <person name="Goeker M."/>
        </authorList>
    </citation>
    <scope>NUCLEOTIDE SEQUENCE [LARGE SCALE GENOMIC DNA]</scope>
    <source>
        <strain evidence="1 2">DSM 23917</strain>
    </source>
</reference>
<dbReference type="AlphaFoldDB" id="A0A4R2LMJ6"/>
<sequence>MNVFNYQQKVAMMRILLDIIHADGRIDAREVFYFNQLKEIFEISEDSYKDIEEKNSLMALAQIKLFDKEQKEHFADLMAKMISIDEDIDANEVLIYDVVKEFACIDKNFDKQV</sequence>
<comment type="caution">
    <text evidence="1">The sequence shown here is derived from an EMBL/GenBank/DDBJ whole genome shotgun (WGS) entry which is preliminary data.</text>
</comment>
<organism evidence="1 2">
    <name type="scientific">Prevotella heparinolytica</name>
    <dbReference type="NCBI Taxonomy" id="28113"/>
    <lineage>
        <taxon>Bacteria</taxon>
        <taxon>Pseudomonadati</taxon>
        <taxon>Bacteroidota</taxon>
        <taxon>Bacteroidia</taxon>
        <taxon>Bacteroidales</taxon>
        <taxon>Bacteroidaceae</taxon>
        <taxon>Bacteroides</taxon>
    </lineage>
</organism>
<dbReference type="Proteomes" id="UP000295600">
    <property type="component" value="Unassembled WGS sequence"/>
</dbReference>
<dbReference type="InterPro" id="IPR029024">
    <property type="entry name" value="TerB-like"/>
</dbReference>
<gene>
    <name evidence="1" type="ORF">EV202_10412</name>
</gene>
<evidence type="ECO:0000313" key="1">
    <source>
        <dbReference type="EMBL" id="TCO94915.1"/>
    </source>
</evidence>
<dbReference type="RefSeq" id="WP_131925453.1">
    <property type="nucleotide sequence ID" value="NZ_JBHBKC010000210.1"/>
</dbReference>
<evidence type="ECO:0008006" key="3">
    <source>
        <dbReference type="Google" id="ProtNLM"/>
    </source>
</evidence>
<accession>A0A4R2LMJ6</accession>
<dbReference type="SUPFAM" id="SSF158682">
    <property type="entry name" value="TerB-like"/>
    <property type="match status" value="1"/>
</dbReference>